<keyword evidence="3 7" id="KW-0028">Amino-acid biosynthesis</keyword>
<evidence type="ECO:0000256" key="2">
    <source>
        <dbReference type="ARBA" id="ARBA00009948"/>
    </source>
</evidence>
<dbReference type="InterPro" id="IPR036968">
    <property type="entry name" value="Enolpyruvate_Tfrase_sf"/>
</dbReference>
<accession>A0A166SC96</accession>
<feature type="binding site" evidence="7">
    <location>
        <position position="21"/>
    </location>
    <ligand>
        <name>phosphoenolpyruvate</name>
        <dbReference type="ChEBI" id="CHEBI:58702"/>
    </ligand>
</feature>
<feature type="binding site" evidence="7">
    <location>
        <position position="164"/>
    </location>
    <ligand>
        <name>phosphoenolpyruvate</name>
        <dbReference type="ChEBI" id="CHEBI:58702"/>
    </ligand>
</feature>
<feature type="binding site" evidence="7">
    <location>
        <position position="91"/>
    </location>
    <ligand>
        <name>phosphoenolpyruvate</name>
        <dbReference type="ChEBI" id="CHEBI:58702"/>
    </ligand>
</feature>
<feature type="binding site" evidence="7">
    <location>
        <position position="335"/>
    </location>
    <ligand>
        <name>phosphoenolpyruvate</name>
        <dbReference type="ChEBI" id="CHEBI:58702"/>
    </ligand>
</feature>
<feature type="binding site" evidence="7">
    <location>
        <position position="21"/>
    </location>
    <ligand>
        <name>3-phosphoshikimate</name>
        <dbReference type="ChEBI" id="CHEBI:145989"/>
    </ligand>
</feature>
<dbReference type="AlphaFoldDB" id="A0A166SC96"/>
<feature type="domain" description="Enolpyruvate transferase" evidence="8">
    <location>
        <begin position="7"/>
        <end position="411"/>
    </location>
</feature>
<feature type="binding site" evidence="7">
    <location>
        <position position="190"/>
    </location>
    <ligand>
        <name>3-phosphoshikimate</name>
        <dbReference type="ChEBI" id="CHEBI:145989"/>
    </ligand>
</feature>
<protein>
    <recommendedName>
        <fullName evidence="7">3-phosphoshikimate 1-carboxyvinyltransferase</fullName>
        <ecNumber evidence="7">2.5.1.19</ecNumber>
    </recommendedName>
    <alternativeName>
        <fullName evidence="7">5-enolpyruvylshikimate-3-phosphate synthase</fullName>
        <shortName evidence="7">EPSP synthase</shortName>
        <shortName evidence="7">EPSPS</shortName>
    </alternativeName>
</protein>
<gene>
    <name evidence="7 9" type="primary">aroA</name>
    <name evidence="9" type="ORF">WY13_00375</name>
</gene>
<feature type="binding site" evidence="7">
    <location>
        <position position="377"/>
    </location>
    <ligand>
        <name>phosphoenolpyruvate</name>
        <dbReference type="ChEBI" id="CHEBI:58702"/>
    </ligand>
</feature>
<dbReference type="PATRIC" id="fig|1538.10.peg.865"/>
<dbReference type="PROSITE" id="PS00885">
    <property type="entry name" value="EPSP_SYNTHASE_2"/>
    <property type="match status" value="1"/>
</dbReference>
<feature type="binding site" evidence="7">
    <location>
        <position position="164"/>
    </location>
    <ligand>
        <name>3-phosphoshikimate</name>
        <dbReference type="ChEBI" id="CHEBI:145989"/>
    </ligand>
</feature>
<feature type="binding site" evidence="7">
    <location>
        <position position="162"/>
    </location>
    <ligand>
        <name>3-phosphoshikimate</name>
        <dbReference type="ChEBI" id="CHEBI:145989"/>
    </ligand>
</feature>
<dbReference type="GO" id="GO:0008652">
    <property type="term" value="P:amino acid biosynthetic process"/>
    <property type="evidence" value="ECO:0007669"/>
    <property type="project" value="UniProtKB-KW"/>
</dbReference>
<evidence type="ECO:0000313" key="9">
    <source>
        <dbReference type="EMBL" id="OAA91973.1"/>
    </source>
</evidence>
<dbReference type="HAMAP" id="MF_00210">
    <property type="entry name" value="EPSP_synth"/>
    <property type="match status" value="1"/>
</dbReference>
<dbReference type="NCBIfam" id="TIGR01356">
    <property type="entry name" value="aroA"/>
    <property type="match status" value="1"/>
</dbReference>
<dbReference type="GO" id="GO:0003866">
    <property type="term" value="F:3-phosphoshikimate 1-carboxyvinyltransferase activity"/>
    <property type="evidence" value="ECO:0007669"/>
    <property type="project" value="UniProtKB-UniRule"/>
</dbReference>
<dbReference type="InterPro" id="IPR023193">
    <property type="entry name" value="EPSP_synthase_CS"/>
</dbReference>
<keyword evidence="7" id="KW-0963">Cytoplasm</keyword>
<evidence type="ECO:0000313" key="10">
    <source>
        <dbReference type="Proteomes" id="UP000077407"/>
    </source>
</evidence>
<evidence type="ECO:0000256" key="1">
    <source>
        <dbReference type="ARBA" id="ARBA00004811"/>
    </source>
</evidence>
<dbReference type="GO" id="GO:0009423">
    <property type="term" value="P:chorismate biosynthetic process"/>
    <property type="evidence" value="ECO:0007669"/>
    <property type="project" value="UniProtKB-UniRule"/>
</dbReference>
<feature type="binding site" evidence="7">
    <location>
        <position position="26"/>
    </location>
    <ligand>
        <name>3-phosphoshikimate</name>
        <dbReference type="ChEBI" id="CHEBI:145989"/>
    </ligand>
</feature>
<dbReference type="InterPro" id="IPR001986">
    <property type="entry name" value="Enolpyruvate_Tfrase_dom"/>
</dbReference>
<dbReference type="RefSeq" id="WP_063554003.1">
    <property type="nucleotide sequence ID" value="NZ_LITT01000003.1"/>
</dbReference>
<feature type="binding site" evidence="7">
    <location>
        <position position="119"/>
    </location>
    <ligand>
        <name>phosphoenolpyruvate</name>
        <dbReference type="ChEBI" id="CHEBI:58702"/>
    </ligand>
</feature>
<dbReference type="GO" id="GO:0009073">
    <property type="term" value="P:aromatic amino acid family biosynthetic process"/>
    <property type="evidence" value="ECO:0007669"/>
    <property type="project" value="UniProtKB-KW"/>
</dbReference>
<dbReference type="PANTHER" id="PTHR21090:SF5">
    <property type="entry name" value="PENTAFUNCTIONAL AROM POLYPEPTIDE"/>
    <property type="match status" value="1"/>
</dbReference>
<comment type="function">
    <text evidence="7">Catalyzes the transfer of the enolpyruvyl moiety of phosphoenolpyruvate (PEP) to the 5-hydroxyl of shikimate-3-phosphate (S3P) to produce enolpyruvyl shikimate-3-phosphate and inorganic phosphate.</text>
</comment>
<reference evidence="9 10" key="1">
    <citation type="journal article" date="2015" name="Biotechnol. Bioeng.">
        <title>Genome sequence and phenotypic characterization of Caulobacter segnis.</title>
        <authorList>
            <person name="Patel S."/>
            <person name="Fletcher B."/>
            <person name="Scott D.C."/>
            <person name="Ely B."/>
        </authorList>
    </citation>
    <scope>NUCLEOTIDE SEQUENCE [LARGE SCALE GENOMIC DNA]</scope>
    <source>
        <strain evidence="9 10">ERI-2</strain>
    </source>
</reference>
<dbReference type="InterPro" id="IPR013792">
    <property type="entry name" value="RNA3'P_cycl/enolpyr_Trfase_a/b"/>
</dbReference>
<dbReference type="EMBL" id="LITT01000003">
    <property type="protein sequence ID" value="OAA91973.1"/>
    <property type="molecule type" value="Genomic_DNA"/>
</dbReference>
<keyword evidence="4 7" id="KW-0808">Transferase</keyword>
<keyword evidence="5 7" id="KW-0057">Aromatic amino acid biosynthesis</keyword>
<dbReference type="InterPro" id="IPR006264">
    <property type="entry name" value="EPSP_synthase"/>
</dbReference>
<dbReference type="PIRSF" id="PIRSF000505">
    <property type="entry name" value="EPSPS"/>
    <property type="match status" value="1"/>
</dbReference>
<dbReference type="PANTHER" id="PTHR21090">
    <property type="entry name" value="AROM/DEHYDROQUINATE SYNTHASE"/>
    <property type="match status" value="1"/>
</dbReference>
<dbReference type="UniPathway" id="UPA00053">
    <property type="reaction ID" value="UER00089"/>
</dbReference>
<evidence type="ECO:0000256" key="4">
    <source>
        <dbReference type="ARBA" id="ARBA00022679"/>
    </source>
</evidence>
<comment type="caution">
    <text evidence="9">The sequence shown here is derived from an EMBL/GenBank/DDBJ whole genome shotgun (WGS) entry which is preliminary data.</text>
</comment>
<feature type="binding site" evidence="7">
    <location>
        <position position="163"/>
    </location>
    <ligand>
        <name>3-phosphoshikimate</name>
        <dbReference type="ChEBI" id="CHEBI:145989"/>
    </ligand>
</feature>
<proteinExistence type="inferred from homology"/>
<comment type="pathway">
    <text evidence="1 7">Metabolic intermediate biosynthesis; chorismate biosynthesis; chorismate from D-erythrose 4-phosphate and phosphoenolpyruvate: step 6/7.</text>
</comment>
<dbReference type="CDD" id="cd01556">
    <property type="entry name" value="EPSP_synthase"/>
    <property type="match status" value="1"/>
</dbReference>
<evidence type="ECO:0000256" key="3">
    <source>
        <dbReference type="ARBA" id="ARBA00022605"/>
    </source>
</evidence>
<feature type="binding site" evidence="7">
    <location>
        <position position="403"/>
    </location>
    <ligand>
        <name>phosphoenolpyruvate</name>
        <dbReference type="ChEBI" id="CHEBI:58702"/>
    </ligand>
</feature>
<feature type="binding site" evidence="7">
    <location>
        <position position="304"/>
    </location>
    <ligand>
        <name>3-phosphoshikimate</name>
        <dbReference type="ChEBI" id="CHEBI:145989"/>
    </ligand>
</feature>
<evidence type="ECO:0000259" key="8">
    <source>
        <dbReference type="Pfam" id="PF00275"/>
    </source>
</evidence>
<dbReference type="Gene3D" id="3.65.10.10">
    <property type="entry name" value="Enolpyruvate transferase domain"/>
    <property type="match status" value="2"/>
</dbReference>
<evidence type="ECO:0000256" key="7">
    <source>
        <dbReference type="HAMAP-Rule" id="MF_00210"/>
    </source>
</evidence>
<comment type="subunit">
    <text evidence="7">Monomer.</text>
</comment>
<feature type="binding site" evidence="7">
    <location>
        <position position="22"/>
    </location>
    <ligand>
        <name>3-phosphoshikimate</name>
        <dbReference type="ChEBI" id="CHEBI:145989"/>
    </ligand>
</feature>
<comment type="subcellular location">
    <subcellularLocation>
        <location evidence="7">Cytoplasm</location>
    </subcellularLocation>
</comment>
<evidence type="ECO:0000256" key="5">
    <source>
        <dbReference type="ARBA" id="ARBA00023141"/>
    </source>
</evidence>
<name>A0A166SC96_9CLOT</name>
<comment type="caution">
    <text evidence="7">Lacks conserved residue(s) required for the propagation of feature annotation.</text>
</comment>
<feature type="binding site" evidence="7">
    <location>
        <position position="331"/>
    </location>
    <ligand>
        <name>3-phosphoshikimate</name>
        <dbReference type="ChEBI" id="CHEBI:145989"/>
    </ligand>
</feature>
<dbReference type="Proteomes" id="UP000077407">
    <property type="component" value="Unassembled WGS sequence"/>
</dbReference>
<dbReference type="OrthoDB" id="9809920at2"/>
<evidence type="ECO:0000256" key="6">
    <source>
        <dbReference type="ARBA" id="ARBA00044633"/>
    </source>
</evidence>
<sequence>MKYVSIKPTKLKGQIQVPPSKSVCHRALICSALAQGESNIKNVDFSEDIEATCSALEALGVDIKRNEHTLNVTGSSVIRMKNSNIHCFKSGSTIRFLIPIAATLGEKVTFTGEDKLIERPLDVYYDIFDKQKIFYRNFKGKLPLTINGKLKPGEYRVKGNISSQFISGLLFALPILDGDSKIVVTTELESKSYVDITLNMLERFGVYVDKKDYKEFSIKGNQTYKKNNCSIEGDFSQAAFWMTAGALGDGIMCSELNMNSLQGDKAVIRILKDMGVEIEEKGDTLKVNPSKTHGTYIDASQCPDLVPVLAALASVSSGTTEITNAARLRIKESDRLKAISTELNKLGADVKERDDGLIINGKDRLKGGKVTSWRDHRIAMALAVISSKCVNPIIMEEAEYVKKSYPAFWQDFRQLGGNIDEWNVGE</sequence>
<organism evidence="9 10">
    <name type="scientific">Clostridium ljungdahlii</name>
    <dbReference type="NCBI Taxonomy" id="1538"/>
    <lineage>
        <taxon>Bacteria</taxon>
        <taxon>Bacillati</taxon>
        <taxon>Bacillota</taxon>
        <taxon>Clostridia</taxon>
        <taxon>Eubacteriales</taxon>
        <taxon>Clostridiaceae</taxon>
        <taxon>Clostridium</taxon>
    </lineage>
</organism>
<feature type="active site" description="Proton acceptor" evidence="7">
    <location>
        <position position="304"/>
    </location>
</feature>
<comment type="similarity">
    <text evidence="2 7">Belongs to the EPSP synthase family.</text>
</comment>
<dbReference type="GO" id="GO:0005737">
    <property type="term" value="C:cytoplasm"/>
    <property type="evidence" value="ECO:0007669"/>
    <property type="project" value="UniProtKB-SubCell"/>
</dbReference>
<dbReference type="SUPFAM" id="SSF55205">
    <property type="entry name" value="EPT/RTPC-like"/>
    <property type="match status" value="1"/>
</dbReference>
<comment type="catalytic activity">
    <reaction evidence="6">
        <text>3-phosphoshikimate + phosphoenolpyruvate = 5-O-(1-carboxyvinyl)-3-phosphoshikimate + phosphate</text>
        <dbReference type="Rhea" id="RHEA:21256"/>
        <dbReference type="ChEBI" id="CHEBI:43474"/>
        <dbReference type="ChEBI" id="CHEBI:57701"/>
        <dbReference type="ChEBI" id="CHEBI:58702"/>
        <dbReference type="ChEBI" id="CHEBI:145989"/>
        <dbReference type="EC" id="2.5.1.19"/>
    </reaction>
    <physiologicalReaction direction="left-to-right" evidence="6">
        <dbReference type="Rhea" id="RHEA:21257"/>
    </physiologicalReaction>
</comment>
<dbReference type="Pfam" id="PF00275">
    <property type="entry name" value="EPSP_synthase"/>
    <property type="match status" value="1"/>
</dbReference>
<dbReference type="EC" id="2.5.1.19" evidence="7"/>